<feature type="transmembrane region" description="Helical" evidence="2">
    <location>
        <begin position="131"/>
        <end position="151"/>
    </location>
</feature>
<name>A0A1Y1UTN7_9TREE</name>
<feature type="domain" description="DUF7789" evidence="3">
    <location>
        <begin position="238"/>
        <end position="349"/>
    </location>
</feature>
<feature type="transmembrane region" description="Helical" evidence="2">
    <location>
        <begin position="68"/>
        <end position="93"/>
    </location>
</feature>
<evidence type="ECO:0000256" key="2">
    <source>
        <dbReference type="SAM" id="Phobius"/>
    </source>
</evidence>
<feature type="transmembrane region" description="Helical" evidence="2">
    <location>
        <begin position="237"/>
        <end position="257"/>
    </location>
</feature>
<feature type="transmembrane region" description="Helical" evidence="2">
    <location>
        <begin position="334"/>
        <end position="355"/>
    </location>
</feature>
<feature type="compositionally biased region" description="Basic and acidic residues" evidence="1">
    <location>
        <begin position="406"/>
        <end position="417"/>
    </location>
</feature>
<dbReference type="GO" id="GO:0005794">
    <property type="term" value="C:Golgi apparatus"/>
    <property type="evidence" value="ECO:0007669"/>
    <property type="project" value="TreeGrafter"/>
</dbReference>
<comment type="caution">
    <text evidence="4">The sequence shown here is derived from an EMBL/GenBank/DDBJ whole genome shotgun (WGS) entry which is preliminary data.</text>
</comment>
<feature type="transmembrane region" description="Helical" evidence="2">
    <location>
        <begin position="105"/>
        <end position="124"/>
    </location>
</feature>
<dbReference type="EMBL" id="NBSH01000001">
    <property type="protein sequence ID" value="ORX40555.1"/>
    <property type="molecule type" value="Genomic_DNA"/>
</dbReference>
<reference evidence="4 5" key="1">
    <citation type="submission" date="2017-03" db="EMBL/GenBank/DDBJ databases">
        <title>Widespread Adenine N6-methylation of Active Genes in Fungi.</title>
        <authorList>
            <consortium name="DOE Joint Genome Institute"/>
            <person name="Mondo S.J."/>
            <person name="Dannebaum R.O."/>
            <person name="Kuo R.C."/>
            <person name="Louie K.B."/>
            <person name="Bewick A.J."/>
            <person name="Labutti K."/>
            <person name="Haridas S."/>
            <person name="Kuo A."/>
            <person name="Salamov A."/>
            <person name="Ahrendt S.R."/>
            <person name="Lau R."/>
            <person name="Bowen B.P."/>
            <person name="Lipzen A."/>
            <person name="Sullivan W."/>
            <person name="Andreopoulos W.B."/>
            <person name="Clum A."/>
            <person name="Lindquist E."/>
            <person name="Daum C."/>
            <person name="Northen T.R."/>
            <person name="Ramamoorthy G."/>
            <person name="Schmitz R.J."/>
            <person name="Gryganskyi A."/>
            <person name="Culley D."/>
            <person name="Magnuson J."/>
            <person name="James T.Y."/>
            <person name="O'Malley M.A."/>
            <person name="Stajich J.E."/>
            <person name="Spatafora J.W."/>
            <person name="Visel A."/>
            <person name="Grigoriev I.V."/>
        </authorList>
    </citation>
    <scope>NUCLEOTIDE SEQUENCE [LARGE SCALE GENOMIC DNA]</scope>
    <source>
        <strain evidence="4 5">NRRL Y-17943</strain>
    </source>
</reference>
<feature type="transmembrane region" description="Helical" evidence="2">
    <location>
        <begin position="187"/>
        <end position="206"/>
    </location>
</feature>
<dbReference type="AlphaFoldDB" id="A0A1Y1UTN7"/>
<accession>A0A1Y1UTN7</accession>
<dbReference type="InParanoid" id="A0A1Y1UTN7"/>
<evidence type="ECO:0000259" key="3">
    <source>
        <dbReference type="Pfam" id="PF25044"/>
    </source>
</evidence>
<dbReference type="Proteomes" id="UP000193218">
    <property type="component" value="Unassembled WGS sequence"/>
</dbReference>
<dbReference type="Pfam" id="PF25044">
    <property type="entry name" value="DUF7789"/>
    <property type="match status" value="1"/>
</dbReference>
<dbReference type="RefSeq" id="XP_021874234.1">
    <property type="nucleotide sequence ID" value="XM_022019239.1"/>
</dbReference>
<evidence type="ECO:0000313" key="4">
    <source>
        <dbReference type="EMBL" id="ORX40555.1"/>
    </source>
</evidence>
<feature type="transmembrane region" description="Helical" evidence="2">
    <location>
        <begin position="297"/>
        <end position="314"/>
    </location>
</feature>
<keyword evidence="2" id="KW-0812">Transmembrane</keyword>
<sequence>MASPTSSTAYHLVSLQARDTAMESAVPRDIRVEEHDEKVIRARGESKRERTRESRMSYRKLATSTEKIYMTVAASEALVVFAVAFTAFGLIQVNIETPGPKTKTVPVYLSNFIFAQIFSLLYVFDALRARNIVQLGLHLCFQFCIWLYSVLQIPQTANAFKGTPQDLCGSFERCTGPHSLFNMIKKLYIVTPIVIGVCSIVFAVLVHRLHVQFGWAVFYLVGASPDVKRYHREYQSLISLLKLLFFFATAFCIAYLVLVATETSMTAEFVVTIIAIVLVPFVMLACGWALRKENKSLMAICLVFMVAGLAYFIYKLASMFLPSTENLYINTKITMTIFSVFAILILMATFSYGVICFSNFGKGLMETHHHPDNRTSLWTLGQPRFPRKGGPQDEDGHWSGEGPDGPAHRRQEPFVID</sequence>
<dbReference type="InterPro" id="IPR040410">
    <property type="entry name" value="UPF0658_Golgi"/>
</dbReference>
<keyword evidence="2" id="KW-0472">Membrane</keyword>
<evidence type="ECO:0000313" key="5">
    <source>
        <dbReference type="Proteomes" id="UP000193218"/>
    </source>
</evidence>
<feature type="transmembrane region" description="Helical" evidence="2">
    <location>
        <begin position="269"/>
        <end position="290"/>
    </location>
</feature>
<proteinExistence type="predicted"/>
<dbReference type="PANTHER" id="PTHR34391">
    <property type="entry name" value="UPF0658 GOLGI APPARATUS MEMBRANE PROTEIN C1952.10C-RELATED"/>
    <property type="match status" value="1"/>
</dbReference>
<organism evidence="4 5">
    <name type="scientific">Kockovaella imperatae</name>
    <dbReference type="NCBI Taxonomy" id="4999"/>
    <lineage>
        <taxon>Eukaryota</taxon>
        <taxon>Fungi</taxon>
        <taxon>Dikarya</taxon>
        <taxon>Basidiomycota</taxon>
        <taxon>Agaricomycotina</taxon>
        <taxon>Tremellomycetes</taxon>
        <taxon>Tremellales</taxon>
        <taxon>Cuniculitremaceae</taxon>
        <taxon>Kockovaella</taxon>
    </lineage>
</organism>
<feature type="region of interest" description="Disordered" evidence="1">
    <location>
        <begin position="375"/>
        <end position="417"/>
    </location>
</feature>
<protein>
    <recommendedName>
        <fullName evidence="3">DUF7789 domain-containing protein</fullName>
    </recommendedName>
</protein>
<dbReference type="InterPro" id="IPR056691">
    <property type="entry name" value="DUF7789"/>
</dbReference>
<dbReference type="PANTHER" id="PTHR34391:SF1">
    <property type="entry name" value="UPF0658 GOLGI APPARATUS MEMBRANE PROTEIN C1952.10C-RELATED"/>
    <property type="match status" value="1"/>
</dbReference>
<evidence type="ECO:0000256" key="1">
    <source>
        <dbReference type="SAM" id="MobiDB-lite"/>
    </source>
</evidence>
<gene>
    <name evidence="4" type="ORF">BD324DRAFT_7537</name>
</gene>
<keyword evidence="5" id="KW-1185">Reference proteome</keyword>
<dbReference type="GeneID" id="33561048"/>
<keyword evidence="2" id="KW-1133">Transmembrane helix</keyword>
<dbReference type="OrthoDB" id="2448307at2759"/>